<keyword evidence="5 7" id="KW-0659">Purine metabolism</keyword>
<evidence type="ECO:0000256" key="6">
    <source>
        <dbReference type="ARBA" id="ARBA00022801"/>
    </source>
</evidence>
<dbReference type="PANTHER" id="PTHR10395">
    <property type="entry name" value="URICASE AND TRANSTHYRETIN-RELATED"/>
    <property type="match status" value="1"/>
</dbReference>
<evidence type="ECO:0000256" key="5">
    <source>
        <dbReference type="ARBA" id="ARBA00022631"/>
    </source>
</evidence>
<dbReference type="PROSITE" id="PS00769">
    <property type="entry name" value="TRANSTHYRETIN_2"/>
    <property type="match status" value="1"/>
</dbReference>
<evidence type="ECO:0000256" key="2">
    <source>
        <dbReference type="ARBA" id="ARBA00002704"/>
    </source>
</evidence>
<organism evidence="9 10">
    <name type="scientific">Deinococcus seoulensis</name>
    <dbReference type="NCBI Taxonomy" id="1837379"/>
    <lineage>
        <taxon>Bacteria</taxon>
        <taxon>Thermotogati</taxon>
        <taxon>Deinococcota</taxon>
        <taxon>Deinococci</taxon>
        <taxon>Deinococcales</taxon>
        <taxon>Deinococcaceae</taxon>
        <taxon>Deinococcus</taxon>
    </lineage>
</organism>
<dbReference type="RefSeq" id="WP_189064609.1">
    <property type="nucleotide sequence ID" value="NZ_BMQM01000009.1"/>
</dbReference>
<dbReference type="InterPro" id="IPR036817">
    <property type="entry name" value="Transthyretin/HIU_hydrolase_sf"/>
</dbReference>
<feature type="domain" description="Transthyretin/hydroxyisourate hydrolase" evidence="8">
    <location>
        <begin position="14"/>
        <end position="138"/>
    </location>
</feature>
<dbReference type="NCBIfam" id="TIGR02962">
    <property type="entry name" value="hdxy_isourate"/>
    <property type="match status" value="1"/>
</dbReference>
<dbReference type="InterPro" id="IPR023419">
    <property type="entry name" value="Transthyretin_CS"/>
</dbReference>
<evidence type="ECO:0000313" key="10">
    <source>
        <dbReference type="Proteomes" id="UP000634308"/>
    </source>
</evidence>
<comment type="catalytic activity">
    <reaction evidence="1 7">
        <text>5-hydroxyisourate + H2O = 5-hydroxy-2-oxo-4-ureido-2,5-dihydro-1H-imidazole-5-carboxylate + H(+)</text>
        <dbReference type="Rhea" id="RHEA:23736"/>
        <dbReference type="ChEBI" id="CHEBI:15377"/>
        <dbReference type="ChEBI" id="CHEBI:15378"/>
        <dbReference type="ChEBI" id="CHEBI:18072"/>
        <dbReference type="ChEBI" id="CHEBI:58639"/>
        <dbReference type="EC" id="3.5.2.17"/>
    </reaction>
</comment>
<sequence length="139" mass="14750">MSGTGNSTGSHAGLSTHVLDTARGRPAAGIPLELHAVQGDTRTLVTRAVTNSDGRTDAPLIARGELRRGTFELVFHVAEYFAAHRPSDPAAPDTTQAAPTQADPFLDVITLRFTVADAGAHYHVPLLVSPWSYSTYRGS</sequence>
<dbReference type="EC" id="3.5.2.17" evidence="7"/>
<comment type="caution">
    <text evidence="9">The sequence shown here is derived from an EMBL/GenBank/DDBJ whole genome shotgun (WGS) entry which is preliminary data.</text>
</comment>
<evidence type="ECO:0000259" key="8">
    <source>
        <dbReference type="Pfam" id="PF00576"/>
    </source>
</evidence>
<gene>
    <name evidence="9" type="ORF">GCM10008959_17610</name>
</gene>
<dbReference type="CDD" id="cd05822">
    <property type="entry name" value="TLP_HIUase"/>
    <property type="match status" value="1"/>
</dbReference>
<evidence type="ECO:0000256" key="3">
    <source>
        <dbReference type="ARBA" id="ARBA00009850"/>
    </source>
</evidence>
<protein>
    <recommendedName>
        <fullName evidence="7">5-hydroxyisourate hydrolase</fullName>
        <shortName evidence="7">HIU hydrolase</shortName>
        <shortName evidence="7">HIUHase</shortName>
        <ecNumber evidence="7">3.5.2.17</ecNumber>
    </recommendedName>
</protein>
<dbReference type="PANTHER" id="PTHR10395:SF7">
    <property type="entry name" value="5-HYDROXYISOURATE HYDROLASE"/>
    <property type="match status" value="1"/>
</dbReference>
<dbReference type="Gene3D" id="2.60.40.180">
    <property type="entry name" value="Transthyretin/hydroxyisourate hydrolase domain"/>
    <property type="match status" value="1"/>
</dbReference>
<reference evidence="10" key="1">
    <citation type="journal article" date="2019" name="Int. J. Syst. Evol. Microbiol.">
        <title>The Global Catalogue of Microorganisms (GCM) 10K type strain sequencing project: providing services to taxonomists for standard genome sequencing and annotation.</title>
        <authorList>
            <consortium name="The Broad Institute Genomics Platform"/>
            <consortium name="The Broad Institute Genome Sequencing Center for Infectious Disease"/>
            <person name="Wu L."/>
            <person name="Ma J."/>
        </authorList>
    </citation>
    <scope>NUCLEOTIDE SEQUENCE [LARGE SCALE GENOMIC DNA]</scope>
    <source>
        <strain evidence="10">JCM 31404</strain>
    </source>
</reference>
<accession>A0ABQ2RTX1</accession>
<comment type="function">
    <text evidence="2">Catalyzes the hydrolysis of 5-hydroxyisourate (HIU) to 2-oxo-4-hydroxy-4-carboxy-5-ureidoimidazoline (OHCU).</text>
</comment>
<dbReference type="InterPro" id="IPR014306">
    <property type="entry name" value="Hydroxyisourate_hydrolase"/>
</dbReference>
<dbReference type="SUPFAM" id="SSF49472">
    <property type="entry name" value="Transthyretin (synonym: prealbumin)"/>
    <property type="match status" value="1"/>
</dbReference>
<keyword evidence="10" id="KW-1185">Reference proteome</keyword>
<evidence type="ECO:0000256" key="4">
    <source>
        <dbReference type="ARBA" id="ARBA00011881"/>
    </source>
</evidence>
<comment type="subunit">
    <text evidence="4 7">Homotetramer.</text>
</comment>
<dbReference type="Pfam" id="PF00576">
    <property type="entry name" value="Transthyretin"/>
    <property type="match status" value="1"/>
</dbReference>
<dbReference type="InterPro" id="IPR023416">
    <property type="entry name" value="Transthyretin/HIU_hydrolase_d"/>
</dbReference>
<proteinExistence type="inferred from homology"/>
<dbReference type="GO" id="GO:0016787">
    <property type="term" value="F:hydrolase activity"/>
    <property type="evidence" value="ECO:0007669"/>
    <property type="project" value="UniProtKB-KW"/>
</dbReference>
<dbReference type="EMBL" id="BMQM01000009">
    <property type="protein sequence ID" value="GGR56361.1"/>
    <property type="molecule type" value="Genomic_DNA"/>
</dbReference>
<dbReference type="Proteomes" id="UP000634308">
    <property type="component" value="Unassembled WGS sequence"/>
</dbReference>
<name>A0ABQ2RTX1_9DEIO</name>
<keyword evidence="6 7" id="KW-0378">Hydrolase</keyword>
<evidence type="ECO:0000256" key="1">
    <source>
        <dbReference type="ARBA" id="ARBA00001043"/>
    </source>
</evidence>
<evidence type="ECO:0000256" key="7">
    <source>
        <dbReference type="RuleBase" id="RU361270"/>
    </source>
</evidence>
<comment type="similarity">
    <text evidence="3 7">Belongs to the transthyretin family. 5-hydroxyisourate hydrolase subfamily.</text>
</comment>
<evidence type="ECO:0000313" key="9">
    <source>
        <dbReference type="EMBL" id="GGR56361.1"/>
    </source>
</evidence>